<evidence type="ECO:0000256" key="1">
    <source>
        <dbReference type="ARBA" id="ARBA00004442"/>
    </source>
</evidence>
<dbReference type="Proteomes" id="UP000199060">
    <property type="component" value="Unassembled WGS sequence"/>
</dbReference>
<dbReference type="RefSeq" id="WP_087939798.1">
    <property type="nucleotide sequence ID" value="NZ_MSSX01000023.1"/>
</dbReference>
<dbReference type="PANTHER" id="PTHR30329">
    <property type="entry name" value="STATOR ELEMENT OF FLAGELLAR MOTOR COMPLEX"/>
    <property type="match status" value="1"/>
</dbReference>
<dbReference type="AlphaFoldDB" id="A0A1G6T3I5"/>
<keyword evidence="2 4" id="KW-0472">Membrane</keyword>
<feature type="domain" description="OmpA-like" evidence="5">
    <location>
        <begin position="431"/>
        <end position="547"/>
    </location>
</feature>
<accession>A0A1G6T3I5</accession>
<dbReference type="CDD" id="cd07185">
    <property type="entry name" value="OmpA_C-like"/>
    <property type="match status" value="1"/>
</dbReference>
<dbReference type="InterPro" id="IPR036737">
    <property type="entry name" value="OmpA-like_sf"/>
</dbReference>
<dbReference type="InterPro" id="IPR006664">
    <property type="entry name" value="OMP_bac"/>
</dbReference>
<dbReference type="SUPFAM" id="SSF103088">
    <property type="entry name" value="OmpA-like"/>
    <property type="match status" value="1"/>
</dbReference>
<dbReference type="PRINTS" id="PR01021">
    <property type="entry name" value="OMPADOMAIN"/>
</dbReference>
<dbReference type="InterPro" id="IPR006665">
    <property type="entry name" value="OmpA-like"/>
</dbReference>
<evidence type="ECO:0000256" key="4">
    <source>
        <dbReference type="PROSITE-ProRule" id="PRU00473"/>
    </source>
</evidence>
<evidence type="ECO:0000256" key="2">
    <source>
        <dbReference type="ARBA" id="ARBA00023136"/>
    </source>
</evidence>
<evidence type="ECO:0000313" key="7">
    <source>
        <dbReference type="Proteomes" id="UP000199060"/>
    </source>
</evidence>
<dbReference type="EMBL" id="FNAC01000020">
    <property type="protein sequence ID" value="SDD23581.1"/>
    <property type="molecule type" value="Genomic_DNA"/>
</dbReference>
<sequence>MNYKLVKTFTKAGSTLLLAFSFSILSVEGQEVKSLSGANSPQDDQNPVWIGSNTLLFSRAFHPENLGGESDPGDIWMTKRDESGEWTQAIHRPDLSTSGYDVPLGLEDVLTLLIYHQEKERQGVFQYSKFGSDWNFLRKIEIPGIETFEGELKGRVSQGGDLIFFSAKSDQGFGSDDLFVSQKSGAATWTLPQNLGPVINTVGQEVSPFFDAKKKELYFASTMHEGANGKDIFVAKALDETFQNWSKPKRWVQISSRGSEGSVTFISPEEIVWTSTQNSDGFADLLTFAVLVPLEIPSDFEIPSLAEASQTPISSSPSGTGMKPVPIFPQVSVGIPEVRFESENQMTKEESPNAEASYQLIAVDEKTKKALEEFTVSQKRMGQWQTLDPKNILKENLVGEIRIESKGYFPKFLSTSLLMSQGPTLALMTKMEPGANILLDAVSFRRGTAELEGEDTLLFLEGMANLLNENDGFKVRISGHTDGAGDPGLNKALSLERAGAVRDFLVDKGVPFERLRIAGWGGTRPLASNATEAGRAKNRRVEMTVEQ</sequence>
<comment type="subcellular location">
    <subcellularLocation>
        <location evidence="1">Cell outer membrane</location>
    </subcellularLocation>
</comment>
<dbReference type="STRING" id="686796.SAMN04488104_102048"/>
<protein>
    <submittedName>
        <fullName evidence="6">OmpA family protein</fullName>
    </submittedName>
</protein>
<dbReference type="Gene3D" id="3.30.1330.60">
    <property type="entry name" value="OmpA-like domain"/>
    <property type="match status" value="1"/>
</dbReference>
<dbReference type="PANTHER" id="PTHR30329:SF21">
    <property type="entry name" value="LIPOPROTEIN YIAD-RELATED"/>
    <property type="match status" value="1"/>
</dbReference>
<keyword evidence="7" id="KW-1185">Reference proteome</keyword>
<proteinExistence type="predicted"/>
<dbReference type="InterPro" id="IPR050330">
    <property type="entry name" value="Bact_OuterMem_StrucFunc"/>
</dbReference>
<evidence type="ECO:0000256" key="3">
    <source>
        <dbReference type="ARBA" id="ARBA00023237"/>
    </source>
</evidence>
<keyword evidence="3" id="KW-0998">Cell outer membrane</keyword>
<dbReference type="PROSITE" id="PS51123">
    <property type="entry name" value="OMPA_2"/>
    <property type="match status" value="1"/>
</dbReference>
<gene>
    <name evidence="6" type="ORF">SAMN04488104_102048</name>
</gene>
<dbReference type="OrthoDB" id="9809364at2"/>
<name>A0A1G6T3I5_9BACT</name>
<evidence type="ECO:0000313" key="6">
    <source>
        <dbReference type="EMBL" id="SDD23581.1"/>
    </source>
</evidence>
<dbReference type="GO" id="GO:0009279">
    <property type="term" value="C:cell outer membrane"/>
    <property type="evidence" value="ECO:0007669"/>
    <property type="project" value="UniProtKB-SubCell"/>
</dbReference>
<dbReference type="Pfam" id="PF00691">
    <property type="entry name" value="OmpA"/>
    <property type="match status" value="1"/>
</dbReference>
<evidence type="ECO:0000259" key="5">
    <source>
        <dbReference type="PROSITE" id="PS51123"/>
    </source>
</evidence>
<organism evidence="6 7">
    <name type="scientific">Algoriphagus faecimaris</name>
    <dbReference type="NCBI Taxonomy" id="686796"/>
    <lineage>
        <taxon>Bacteria</taxon>
        <taxon>Pseudomonadati</taxon>
        <taxon>Bacteroidota</taxon>
        <taxon>Cytophagia</taxon>
        <taxon>Cytophagales</taxon>
        <taxon>Cyclobacteriaceae</taxon>
        <taxon>Algoriphagus</taxon>
    </lineage>
</organism>
<reference evidence="7" key="1">
    <citation type="submission" date="2016-10" db="EMBL/GenBank/DDBJ databases">
        <authorList>
            <person name="Varghese N."/>
            <person name="Submissions S."/>
        </authorList>
    </citation>
    <scope>NUCLEOTIDE SEQUENCE [LARGE SCALE GENOMIC DNA]</scope>
    <source>
        <strain evidence="7">DSM 23095</strain>
    </source>
</reference>